<proteinExistence type="predicted"/>
<accession>A0AAE0D7B2</accession>
<dbReference type="Proteomes" id="UP001281614">
    <property type="component" value="Unassembled WGS sequence"/>
</dbReference>
<reference evidence="1" key="1">
    <citation type="submission" date="2023-02" db="EMBL/GenBank/DDBJ databases">
        <title>Colletotrichum kahawae CIFC_Que2 genome sequencing and assembly.</title>
        <authorList>
            <person name="Baroncelli R."/>
        </authorList>
    </citation>
    <scope>NUCLEOTIDE SEQUENCE</scope>
    <source>
        <strain evidence="1">CIFC_Que2</strain>
    </source>
</reference>
<dbReference type="EMBL" id="VYYT01000156">
    <property type="protein sequence ID" value="KAK2762033.1"/>
    <property type="molecule type" value="Genomic_DNA"/>
</dbReference>
<keyword evidence="2" id="KW-1185">Reference proteome</keyword>
<sequence>MRDRHVASPPIYAAVDSCVIYRNDIIVDSGCSGYLFCDMEHFIKYTPCDDLLPFTAANGDDVRPLSISIMFFQTCDPLDLSKTIDWTINDVEYSLLSPANLLSPGKLRKAGIDYDYKSGSLVYINNARPIGKVEWIMDVMVL</sequence>
<organism evidence="1 2">
    <name type="scientific">Colletotrichum kahawae</name>
    <name type="common">Coffee berry disease fungus</name>
    <dbReference type="NCBI Taxonomy" id="34407"/>
    <lineage>
        <taxon>Eukaryota</taxon>
        <taxon>Fungi</taxon>
        <taxon>Dikarya</taxon>
        <taxon>Ascomycota</taxon>
        <taxon>Pezizomycotina</taxon>
        <taxon>Sordariomycetes</taxon>
        <taxon>Hypocreomycetidae</taxon>
        <taxon>Glomerellales</taxon>
        <taxon>Glomerellaceae</taxon>
        <taxon>Colletotrichum</taxon>
        <taxon>Colletotrichum gloeosporioides species complex</taxon>
    </lineage>
</organism>
<name>A0AAE0D7B2_COLKA</name>
<evidence type="ECO:0000313" key="2">
    <source>
        <dbReference type="Proteomes" id="UP001281614"/>
    </source>
</evidence>
<comment type="caution">
    <text evidence="1">The sequence shown here is derived from an EMBL/GenBank/DDBJ whole genome shotgun (WGS) entry which is preliminary data.</text>
</comment>
<gene>
    <name evidence="1" type="ORF">CKAH01_16230</name>
</gene>
<protein>
    <submittedName>
        <fullName evidence="1">Uncharacterized protein</fullName>
    </submittedName>
</protein>
<evidence type="ECO:0000313" key="1">
    <source>
        <dbReference type="EMBL" id="KAK2762033.1"/>
    </source>
</evidence>
<dbReference type="AlphaFoldDB" id="A0AAE0D7B2"/>